<accession>A0A850PCS5</accession>
<proteinExistence type="predicted"/>
<evidence type="ECO:0000313" key="9">
    <source>
        <dbReference type="Proteomes" id="UP000585665"/>
    </source>
</evidence>
<keyword evidence="5" id="KW-0210">Decarboxylase</keyword>
<dbReference type="InterPro" id="IPR036778">
    <property type="entry name" value="OHCU_decarboxylase_sf"/>
</dbReference>
<gene>
    <name evidence="8" type="primary">uraD</name>
    <name evidence="8" type="ORF">HUK82_07715</name>
</gene>
<comment type="catalytic activity">
    <reaction evidence="1">
        <text>5-hydroxy-2-oxo-4-ureido-2,5-dihydro-1H-imidazole-5-carboxylate + H(+) = (S)-allantoin + CO2</text>
        <dbReference type="Rhea" id="RHEA:26301"/>
        <dbReference type="ChEBI" id="CHEBI:15378"/>
        <dbReference type="ChEBI" id="CHEBI:15678"/>
        <dbReference type="ChEBI" id="CHEBI:16526"/>
        <dbReference type="ChEBI" id="CHEBI:58639"/>
        <dbReference type="EC" id="4.1.1.97"/>
    </reaction>
</comment>
<dbReference type="Proteomes" id="UP000585665">
    <property type="component" value="Unassembled WGS sequence"/>
</dbReference>
<dbReference type="GO" id="GO:0000255">
    <property type="term" value="P:allantoin metabolic process"/>
    <property type="evidence" value="ECO:0007669"/>
    <property type="project" value="InterPro"/>
</dbReference>
<dbReference type="InterPro" id="IPR018020">
    <property type="entry name" value="OHCU_decarboxylase"/>
</dbReference>
<dbReference type="PANTHER" id="PTHR43466:SF1">
    <property type="entry name" value="2-OXO-4-HYDROXY-4-CARBOXY-5-UREIDOIMIDAZOLINE DECARBOXYLASE-RELATED"/>
    <property type="match status" value="1"/>
</dbReference>
<reference evidence="8 9" key="1">
    <citation type="submission" date="2020-06" db="EMBL/GenBank/DDBJ databases">
        <title>Description of novel acetic acid bacteria.</title>
        <authorList>
            <person name="Sombolestani A."/>
        </authorList>
    </citation>
    <scope>NUCLEOTIDE SEQUENCE [LARGE SCALE GENOMIC DNA]</scope>
    <source>
        <strain evidence="8 9">LMG 27010</strain>
    </source>
</reference>
<dbReference type="AlphaFoldDB" id="A0A850PCS5"/>
<dbReference type="Pfam" id="PF09349">
    <property type="entry name" value="OHCU_decarbox"/>
    <property type="match status" value="1"/>
</dbReference>
<evidence type="ECO:0000259" key="7">
    <source>
        <dbReference type="Pfam" id="PF09349"/>
    </source>
</evidence>
<evidence type="ECO:0000256" key="1">
    <source>
        <dbReference type="ARBA" id="ARBA00001163"/>
    </source>
</evidence>
<dbReference type="PANTHER" id="PTHR43466">
    <property type="entry name" value="2-OXO-4-HYDROXY-4-CARBOXY-5-UREIDOIMIDAZOLINE DECARBOXYLASE-RELATED"/>
    <property type="match status" value="1"/>
</dbReference>
<dbReference type="NCBIfam" id="TIGR03164">
    <property type="entry name" value="UHCUDC"/>
    <property type="match status" value="1"/>
</dbReference>
<dbReference type="SUPFAM" id="SSF158694">
    <property type="entry name" value="UraD-Like"/>
    <property type="match status" value="1"/>
</dbReference>
<dbReference type="EC" id="4.1.1.97" evidence="3"/>
<feature type="domain" description="Oxo-4-hydroxy-4-carboxy-5-ureidoimidazoline decarboxylase" evidence="7">
    <location>
        <begin position="8"/>
        <end position="164"/>
    </location>
</feature>
<evidence type="ECO:0000256" key="3">
    <source>
        <dbReference type="ARBA" id="ARBA00012257"/>
    </source>
</evidence>
<protein>
    <recommendedName>
        <fullName evidence="3">2-oxo-4-hydroxy-4-carboxy-5-ureidoimidazoline decarboxylase</fullName>
        <ecNumber evidence="3">4.1.1.97</ecNumber>
    </recommendedName>
</protein>
<evidence type="ECO:0000256" key="5">
    <source>
        <dbReference type="ARBA" id="ARBA00022793"/>
    </source>
</evidence>
<evidence type="ECO:0000313" key="8">
    <source>
        <dbReference type="EMBL" id="NVN40449.1"/>
    </source>
</evidence>
<organism evidence="8 9">
    <name type="scientific">Ameyamaea chiangmaiensis</name>
    <dbReference type="NCBI Taxonomy" id="442969"/>
    <lineage>
        <taxon>Bacteria</taxon>
        <taxon>Pseudomonadati</taxon>
        <taxon>Pseudomonadota</taxon>
        <taxon>Alphaproteobacteria</taxon>
        <taxon>Acetobacterales</taxon>
        <taxon>Acetobacteraceae</taxon>
        <taxon>Ameyamaea</taxon>
    </lineage>
</organism>
<dbReference type="GO" id="GO:0051997">
    <property type="term" value="F:2-oxo-4-hydroxy-4-carboxy-5-ureidoimidazoline decarboxylase activity"/>
    <property type="evidence" value="ECO:0007669"/>
    <property type="project" value="UniProtKB-EC"/>
</dbReference>
<dbReference type="RefSeq" id="WP_176613415.1">
    <property type="nucleotide sequence ID" value="NZ_JABXXR010000044.1"/>
</dbReference>
<comment type="caution">
    <text evidence="8">The sequence shown here is derived from an EMBL/GenBank/DDBJ whole genome shotgun (WGS) entry which is preliminary data.</text>
</comment>
<comment type="pathway">
    <text evidence="2">Purine metabolism; urate degradation; (S)-allantoin from urate: step 3/3.</text>
</comment>
<evidence type="ECO:0000256" key="6">
    <source>
        <dbReference type="ARBA" id="ARBA00023239"/>
    </source>
</evidence>
<sequence>MTAMDKVNALGPEAFIDAFGTLYEHSPWVAEGAASARPFSDAEAMIAAMNDVVAQAGEAAQRALVRAHPELARRVGVDPDLTQASREEQRSAGLDRLLPEEFARFSALNAAYREKFDMPFVICVRLTDKAGILVAMEHRLTLSPVQELHTALEQIGHIAGLRLKDHLSTVGV</sequence>
<keyword evidence="4" id="KW-0659">Purine metabolism</keyword>
<keyword evidence="9" id="KW-1185">Reference proteome</keyword>
<keyword evidence="6 8" id="KW-0456">Lyase</keyword>
<evidence type="ECO:0000256" key="4">
    <source>
        <dbReference type="ARBA" id="ARBA00022631"/>
    </source>
</evidence>
<dbReference type="UniPathway" id="UPA00394">
    <property type="reaction ID" value="UER00652"/>
</dbReference>
<dbReference type="InterPro" id="IPR017580">
    <property type="entry name" value="OHCU_decarboxylase-1"/>
</dbReference>
<name>A0A850PCS5_9PROT</name>
<dbReference type="GO" id="GO:0019628">
    <property type="term" value="P:urate catabolic process"/>
    <property type="evidence" value="ECO:0007669"/>
    <property type="project" value="UniProtKB-UniPathway"/>
</dbReference>
<dbReference type="GO" id="GO:0006144">
    <property type="term" value="P:purine nucleobase metabolic process"/>
    <property type="evidence" value="ECO:0007669"/>
    <property type="project" value="UniProtKB-KW"/>
</dbReference>
<dbReference type="Gene3D" id="1.10.3330.10">
    <property type="entry name" value="Oxo-4-hydroxy-4-carboxy-5-ureidoimidazoline decarboxylase"/>
    <property type="match status" value="1"/>
</dbReference>
<dbReference type="EMBL" id="JABXXR010000044">
    <property type="protein sequence ID" value="NVN40449.1"/>
    <property type="molecule type" value="Genomic_DNA"/>
</dbReference>
<evidence type="ECO:0000256" key="2">
    <source>
        <dbReference type="ARBA" id="ARBA00004754"/>
    </source>
</evidence>